<organism evidence="1 2">
    <name type="scientific">Pseudoalteromonas tetraodonis GFC</name>
    <dbReference type="NCBI Taxonomy" id="1315271"/>
    <lineage>
        <taxon>Bacteria</taxon>
        <taxon>Pseudomonadati</taxon>
        <taxon>Pseudomonadota</taxon>
        <taxon>Gammaproteobacteria</taxon>
        <taxon>Alteromonadales</taxon>
        <taxon>Pseudoalteromonadaceae</taxon>
        <taxon>Pseudoalteromonas</taxon>
    </lineage>
</organism>
<protein>
    <submittedName>
        <fullName evidence="1">Uncharacterized protein</fullName>
    </submittedName>
</protein>
<reference evidence="1" key="1">
    <citation type="journal article" date="2014" name="Int. J. Syst. Evol. Microbiol.">
        <title>Complete genome sequence of Corynebacterium casei LMG S-19264T (=DSM 44701T), isolated from a smear-ripened cheese.</title>
        <authorList>
            <consortium name="US DOE Joint Genome Institute (JGI-PGF)"/>
            <person name="Walter F."/>
            <person name="Albersmeier A."/>
            <person name="Kalinowski J."/>
            <person name="Ruckert C."/>
        </authorList>
    </citation>
    <scope>NUCLEOTIDE SEQUENCE</scope>
    <source>
        <strain evidence="1">NBRC 103034</strain>
    </source>
</reference>
<evidence type="ECO:0000313" key="1">
    <source>
        <dbReference type="EMBL" id="GLQ02933.1"/>
    </source>
</evidence>
<comment type="caution">
    <text evidence="1">The sequence shown here is derived from an EMBL/GenBank/DDBJ whole genome shotgun (WGS) entry which is preliminary data.</text>
</comment>
<name>A0AA37S2D2_9GAMM</name>
<gene>
    <name evidence="1" type="ORF">GCM10007914_18140</name>
</gene>
<accession>A0AA37S2D2</accession>
<dbReference type="Proteomes" id="UP001161408">
    <property type="component" value="Unassembled WGS sequence"/>
</dbReference>
<sequence length="54" mass="6053">MLRRAHFKKLFISCCVKTTGSLVARLPLIKPNDNESGFLITSLNKKLNAFKACD</sequence>
<reference evidence="1" key="2">
    <citation type="submission" date="2023-01" db="EMBL/GenBank/DDBJ databases">
        <title>Draft genome sequence of Pseudoalteromonas tetraodonis strain NBRC 103034.</title>
        <authorList>
            <person name="Sun Q."/>
            <person name="Mori K."/>
        </authorList>
    </citation>
    <scope>NUCLEOTIDE SEQUENCE</scope>
    <source>
        <strain evidence="1">NBRC 103034</strain>
    </source>
</reference>
<dbReference type="EMBL" id="BSNE01000012">
    <property type="protein sequence ID" value="GLQ02933.1"/>
    <property type="molecule type" value="Genomic_DNA"/>
</dbReference>
<keyword evidence="2" id="KW-1185">Reference proteome</keyword>
<evidence type="ECO:0000313" key="2">
    <source>
        <dbReference type="Proteomes" id="UP001161408"/>
    </source>
</evidence>
<dbReference type="AlphaFoldDB" id="A0AA37S2D2"/>
<proteinExistence type="predicted"/>